<dbReference type="GO" id="GO:0008289">
    <property type="term" value="F:lipid binding"/>
    <property type="evidence" value="ECO:0007669"/>
    <property type="project" value="InterPro"/>
</dbReference>
<dbReference type="SMART" id="SM00329">
    <property type="entry name" value="BPI2"/>
    <property type="match status" value="1"/>
</dbReference>
<accession>A0A0D8Y796</accession>
<proteinExistence type="predicted"/>
<reference evidence="3" key="2">
    <citation type="journal article" date="2016" name="Sci. Rep.">
        <title>Dictyocaulus viviparus genome, variome and transcriptome elucidate lungworm biology and support future intervention.</title>
        <authorList>
            <person name="McNulty S.N."/>
            <person name="Strube C."/>
            <person name="Rosa B.A."/>
            <person name="Martin J.C."/>
            <person name="Tyagi R."/>
            <person name="Choi Y.J."/>
            <person name="Wang Q."/>
            <person name="Hallsworth Pepin K."/>
            <person name="Zhang X."/>
            <person name="Ozersky P."/>
            <person name="Wilson R.K."/>
            <person name="Sternberg P.W."/>
            <person name="Gasser R.B."/>
            <person name="Mitreva M."/>
        </authorList>
    </citation>
    <scope>NUCLEOTIDE SEQUENCE [LARGE SCALE GENOMIC DNA]</scope>
    <source>
        <strain evidence="3">HannoverDv2000</strain>
    </source>
</reference>
<evidence type="ECO:0000259" key="1">
    <source>
        <dbReference type="SMART" id="SM00329"/>
    </source>
</evidence>
<name>A0A0D8Y796_DICVI</name>
<protein>
    <submittedName>
        <fullName evidence="2">LBP / BPI / CETP family protein</fullName>
    </submittedName>
</protein>
<gene>
    <name evidence="2" type="ORF">DICVIV_03398</name>
</gene>
<organism evidence="2 3">
    <name type="scientific">Dictyocaulus viviparus</name>
    <name type="common">Bovine lungworm</name>
    <dbReference type="NCBI Taxonomy" id="29172"/>
    <lineage>
        <taxon>Eukaryota</taxon>
        <taxon>Metazoa</taxon>
        <taxon>Ecdysozoa</taxon>
        <taxon>Nematoda</taxon>
        <taxon>Chromadorea</taxon>
        <taxon>Rhabditida</taxon>
        <taxon>Rhabditina</taxon>
        <taxon>Rhabditomorpha</taxon>
        <taxon>Strongyloidea</taxon>
        <taxon>Metastrongylidae</taxon>
        <taxon>Dictyocaulus</taxon>
    </lineage>
</organism>
<dbReference type="InterPro" id="IPR017943">
    <property type="entry name" value="Bactericidal_perm-incr_a/b_dom"/>
</dbReference>
<dbReference type="PANTHER" id="PTHR10504">
    <property type="entry name" value="BACTERICIDAL PERMEABILITY-INCREASING BPI PROTEIN-RELATED"/>
    <property type="match status" value="1"/>
</dbReference>
<dbReference type="AlphaFoldDB" id="A0A0D8Y796"/>
<dbReference type="InterPro" id="IPR001124">
    <property type="entry name" value="Lipid-bd_serum_glycop_C"/>
</dbReference>
<sequence>MIEVVISAYSINSMLYHAHKTNSLMFRVDSHTPGVGQLLRTTCSLDEVCLSDQIEEVGEAYPDKNMELIIRTTSPPVMSLEQDTVKLSMNGVSQFFLEGTKQQLGVIPFSAEVHLQLMTVGSLLKGRTWITNLAFNEGIDFFNLTSGDLDGFRKTTQKALENIANSLYENGIPLSASPRSSPLRLSAVHLSILPNVMLLQANIDLYNSLYNHPN</sequence>
<dbReference type="EMBL" id="KN716205">
    <property type="protein sequence ID" value="KJH50466.1"/>
    <property type="molecule type" value="Genomic_DNA"/>
</dbReference>
<dbReference type="OrthoDB" id="10255543at2759"/>
<dbReference type="SUPFAM" id="SSF55394">
    <property type="entry name" value="Bactericidal permeability-increasing protein, BPI"/>
    <property type="match status" value="1"/>
</dbReference>
<dbReference type="STRING" id="29172.A0A0D8Y796"/>
<keyword evidence="3" id="KW-1185">Reference proteome</keyword>
<dbReference type="Proteomes" id="UP000053766">
    <property type="component" value="Unassembled WGS sequence"/>
</dbReference>
<dbReference type="Gene3D" id="3.15.20.10">
    <property type="entry name" value="Bactericidal permeability-increasing protein, domain 2"/>
    <property type="match status" value="1"/>
</dbReference>
<evidence type="ECO:0000313" key="2">
    <source>
        <dbReference type="EMBL" id="KJH50466.1"/>
    </source>
</evidence>
<reference evidence="2 3" key="1">
    <citation type="submission" date="2013-11" db="EMBL/GenBank/DDBJ databases">
        <title>Draft genome of the bovine lungworm Dictyocaulus viviparus.</title>
        <authorList>
            <person name="Mitreva M."/>
        </authorList>
    </citation>
    <scope>NUCLEOTIDE SEQUENCE [LARGE SCALE GENOMIC DNA]</scope>
    <source>
        <strain evidence="2 3">HannoverDv2000</strain>
    </source>
</reference>
<dbReference type="GO" id="GO:0005615">
    <property type="term" value="C:extracellular space"/>
    <property type="evidence" value="ECO:0007669"/>
    <property type="project" value="TreeGrafter"/>
</dbReference>
<evidence type="ECO:0000313" key="3">
    <source>
        <dbReference type="Proteomes" id="UP000053766"/>
    </source>
</evidence>
<dbReference type="Pfam" id="PF02886">
    <property type="entry name" value="LBP_BPI_CETP_C"/>
    <property type="match status" value="1"/>
</dbReference>
<dbReference type="InterPro" id="IPR032942">
    <property type="entry name" value="BPI/LBP/Plunc"/>
</dbReference>
<feature type="domain" description="Lipid-binding serum glycoprotein C-terminal" evidence="1">
    <location>
        <begin position="1"/>
        <end position="201"/>
    </location>
</feature>
<dbReference type="PANTHER" id="PTHR10504:SF134">
    <property type="entry name" value="BPI2 DOMAIN-CONTAINING PROTEIN"/>
    <property type="match status" value="1"/>
</dbReference>